<name>A0A244EMU8_PSESX</name>
<dbReference type="CDD" id="cd00093">
    <property type="entry name" value="HTH_XRE"/>
    <property type="match status" value="1"/>
</dbReference>
<reference evidence="2 3" key="1">
    <citation type="submission" date="2017-01" db="EMBL/GenBank/DDBJ databases">
        <authorList>
            <person name="Mah S.A."/>
            <person name="Swanson W.J."/>
            <person name="Moy G.W."/>
            <person name="Vacquier V.D."/>
        </authorList>
    </citation>
    <scope>NUCLEOTIDE SEQUENCE [LARGE SCALE GENOMIC DNA]</scope>
    <source>
        <strain evidence="2">PDD-32b-74</strain>
    </source>
</reference>
<dbReference type="InterPro" id="IPR001387">
    <property type="entry name" value="Cro/C1-type_HTH"/>
</dbReference>
<dbReference type="Gene3D" id="1.10.260.40">
    <property type="entry name" value="lambda repressor-like DNA-binding domains"/>
    <property type="match status" value="1"/>
</dbReference>
<dbReference type="GO" id="GO:0003677">
    <property type="term" value="F:DNA binding"/>
    <property type="evidence" value="ECO:0007669"/>
    <property type="project" value="InterPro"/>
</dbReference>
<organism evidence="2 3">
    <name type="scientific">Pseudomonas syringae</name>
    <dbReference type="NCBI Taxonomy" id="317"/>
    <lineage>
        <taxon>Bacteria</taxon>
        <taxon>Pseudomonadati</taxon>
        <taxon>Pseudomonadota</taxon>
        <taxon>Gammaproteobacteria</taxon>
        <taxon>Pseudomonadales</taxon>
        <taxon>Pseudomonadaceae</taxon>
        <taxon>Pseudomonas</taxon>
    </lineage>
</organism>
<evidence type="ECO:0000259" key="1">
    <source>
        <dbReference type="PROSITE" id="PS50943"/>
    </source>
</evidence>
<dbReference type="Pfam" id="PF01381">
    <property type="entry name" value="HTH_3"/>
    <property type="match status" value="1"/>
</dbReference>
<dbReference type="PROSITE" id="PS50943">
    <property type="entry name" value="HTH_CROC1"/>
    <property type="match status" value="1"/>
</dbReference>
<comment type="caution">
    <text evidence="2">The sequence shown here is derived from an EMBL/GenBank/DDBJ whole genome shotgun (WGS) entry which is preliminary data.</text>
</comment>
<accession>A0A244EMU8</accession>
<dbReference type="OrthoDB" id="5679339at2"/>
<dbReference type="InterPro" id="IPR010982">
    <property type="entry name" value="Lambda_DNA-bd_dom_sf"/>
</dbReference>
<dbReference type="AlphaFoldDB" id="A0A244EMU8"/>
<dbReference type="SMART" id="SM00530">
    <property type="entry name" value="HTH_XRE"/>
    <property type="match status" value="1"/>
</dbReference>
<gene>
    <name evidence="2" type="ORF">BW686_19415</name>
</gene>
<proteinExistence type="predicted"/>
<sequence>MSAPTDVQIINGPDGKPAFVVIPYAQYIATNNAESDLIPHEVVSRMVDGASPIKAWREYLGLTQEQVAERMGISQPAYAQQENATRPRKATREKIAAAFDIRADQLAL</sequence>
<dbReference type="SUPFAM" id="SSF47413">
    <property type="entry name" value="lambda repressor-like DNA-binding domains"/>
    <property type="match status" value="1"/>
</dbReference>
<dbReference type="Proteomes" id="UP000195128">
    <property type="component" value="Unassembled WGS sequence"/>
</dbReference>
<dbReference type="RefSeq" id="WP_084919123.1">
    <property type="nucleotide sequence ID" value="NZ_MTSA01000015.1"/>
</dbReference>
<dbReference type="EMBL" id="MTSA01000015">
    <property type="protein sequence ID" value="OUM05806.1"/>
    <property type="molecule type" value="Genomic_DNA"/>
</dbReference>
<feature type="domain" description="HTH cro/C1-type" evidence="1">
    <location>
        <begin position="53"/>
        <end position="106"/>
    </location>
</feature>
<evidence type="ECO:0000313" key="3">
    <source>
        <dbReference type="Proteomes" id="UP000195128"/>
    </source>
</evidence>
<protein>
    <submittedName>
        <fullName evidence="2">Transcriptional regulator</fullName>
    </submittedName>
</protein>
<evidence type="ECO:0000313" key="2">
    <source>
        <dbReference type="EMBL" id="OUM05806.1"/>
    </source>
</evidence>